<gene>
    <name evidence="2" type="ORF">GCK32_013421</name>
</gene>
<proteinExistence type="predicted"/>
<dbReference type="Proteomes" id="UP001331761">
    <property type="component" value="Unassembled WGS sequence"/>
</dbReference>
<protein>
    <submittedName>
        <fullName evidence="2">Uncharacterized protein</fullName>
    </submittedName>
</protein>
<dbReference type="AlphaFoldDB" id="A0AAN8ES48"/>
<keyword evidence="3" id="KW-1185">Reference proteome</keyword>
<comment type="caution">
    <text evidence="2">The sequence shown here is derived from an EMBL/GenBank/DDBJ whole genome shotgun (WGS) entry which is preliminary data.</text>
</comment>
<evidence type="ECO:0000313" key="2">
    <source>
        <dbReference type="EMBL" id="KAK5965790.1"/>
    </source>
</evidence>
<feature type="region of interest" description="Disordered" evidence="1">
    <location>
        <begin position="63"/>
        <end position="88"/>
    </location>
</feature>
<sequence>MNFIRFYLHYAVVGKIMTAFSPNEDGNCEDLRMSETKKGIMTEPKAVHNHHVKFGEDVKLYEVEEEEKSRPSSPAPDPSEVTAPPPAIPCKIKDEVELLRAGLRNKHGDHVKHHNK</sequence>
<reference evidence="2 3" key="1">
    <citation type="submission" date="2019-10" db="EMBL/GenBank/DDBJ databases">
        <title>Assembly and Annotation for the nematode Trichostrongylus colubriformis.</title>
        <authorList>
            <person name="Martin J."/>
        </authorList>
    </citation>
    <scope>NUCLEOTIDE SEQUENCE [LARGE SCALE GENOMIC DNA]</scope>
    <source>
        <strain evidence="2">G859</strain>
        <tissue evidence="2">Whole worm</tissue>
    </source>
</reference>
<dbReference type="EMBL" id="WIXE01024230">
    <property type="protein sequence ID" value="KAK5965790.1"/>
    <property type="molecule type" value="Genomic_DNA"/>
</dbReference>
<evidence type="ECO:0000313" key="3">
    <source>
        <dbReference type="Proteomes" id="UP001331761"/>
    </source>
</evidence>
<organism evidence="2 3">
    <name type="scientific">Trichostrongylus colubriformis</name>
    <name type="common">Black scour worm</name>
    <dbReference type="NCBI Taxonomy" id="6319"/>
    <lineage>
        <taxon>Eukaryota</taxon>
        <taxon>Metazoa</taxon>
        <taxon>Ecdysozoa</taxon>
        <taxon>Nematoda</taxon>
        <taxon>Chromadorea</taxon>
        <taxon>Rhabditida</taxon>
        <taxon>Rhabditina</taxon>
        <taxon>Rhabditomorpha</taxon>
        <taxon>Strongyloidea</taxon>
        <taxon>Trichostrongylidae</taxon>
        <taxon>Trichostrongylus</taxon>
    </lineage>
</organism>
<accession>A0AAN8ES48</accession>
<name>A0AAN8ES48_TRICO</name>
<evidence type="ECO:0000256" key="1">
    <source>
        <dbReference type="SAM" id="MobiDB-lite"/>
    </source>
</evidence>
<feature type="compositionally biased region" description="Pro residues" evidence="1">
    <location>
        <begin position="73"/>
        <end position="88"/>
    </location>
</feature>